<keyword evidence="4" id="KW-1185">Reference proteome</keyword>
<dbReference type="RefSeq" id="WP_169075327.1">
    <property type="nucleotide sequence ID" value="NZ_JABBXH010000003.1"/>
</dbReference>
<gene>
    <name evidence="3" type="ORF">HII17_10520</name>
</gene>
<dbReference type="GO" id="GO:0032259">
    <property type="term" value="P:methylation"/>
    <property type="evidence" value="ECO:0007669"/>
    <property type="project" value="UniProtKB-KW"/>
</dbReference>
<feature type="domain" description="Methyltransferase" evidence="2">
    <location>
        <begin position="45"/>
        <end position="134"/>
    </location>
</feature>
<sequence length="197" mass="22171">MEPSELAKKYDKIAGWWHQRHQHSNYGVKQFEHALSFSSACKSALDVGCGAGGRFIRILEKQGCQITGVDASTEMITLAKANHPHQRFVVQDICTWNSTEKFDFIYAWDSMFHLPLSQQKSVITKLCGMLTSGGILMYTFGNDIGAHTDNWLGDIFYYSSIGINENINTLITNGLTPLHLALDQYPEKHVYVIAKKP</sequence>
<comment type="caution">
    <text evidence="3">The sequence shown here is derived from an EMBL/GenBank/DDBJ whole genome shotgun (WGS) entry which is preliminary data.</text>
</comment>
<dbReference type="Pfam" id="PF13649">
    <property type="entry name" value="Methyltransf_25"/>
    <property type="match status" value="1"/>
</dbReference>
<dbReference type="EMBL" id="JABBXH010000003">
    <property type="protein sequence ID" value="NMP32001.1"/>
    <property type="molecule type" value="Genomic_DNA"/>
</dbReference>
<evidence type="ECO:0000313" key="4">
    <source>
        <dbReference type="Proteomes" id="UP000568664"/>
    </source>
</evidence>
<dbReference type="InterPro" id="IPR029063">
    <property type="entry name" value="SAM-dependent_MTases_sf"/>
</dbReference>
<organism evidence="3 4">
    <name type="scientific">Thalassotalea algicola</name>
    <dbReference type="NCBI Taxonomy" id="2716224"/>
    <lineage>
        <taxon>Bacteria</taxon>
        <taxon>Pseudomonadati</taxon>
        <taxon>Pseudomonadota</taxon>
        <taxon>Gammaproteobacteria</taxon>
        <taxon>Alteromonadales</taxon>
        <taxon>Colwelliaceae</taxon>
        <taxon>Thalassotalea</taxon>
    </lineage>
</organism>
<dbReference type="GO" id="GO:0008168">
    <property type="term" value="F:methyltransferase activity"/>
    <property type="evidence" value="ECO:0007669"/>
    <property type="project" value="UniProtKB-KW"/>
</dbReference>
<dbReference type="InterPro" id="IPR041698">
    <property type="entry name" value="Methyltransf_25"/>
</dbReference>
<keyword evidence="3" id="KW-0489">Methyltransferase</keyword>
<protein>
    <submittedName>
        <fullName evidence="3">Class I SAM-dependent methyltransferase</fullName>
    </submittedName>
</protein>
<evidence type="ECO:0000259" key="2">
    <source>
        <dbReference type="Pfam" id="PF13649"/>
    </source>
</evidence>
<dbReference type="CDD" id="cd02440">
    <property type="entry name" value="AdoMet_MTases"/>
    <property type="match status" value="1"/>
</dbReference>
<dbReference type="PANTHER" id="PTHR43861">
    <property type="entry name" value="TRANS-ACONITATE 2-METHYLTRANSFERASE-RELATED"/>
    <property type="match status" value="1"/>
</dbReference>
<dbReference type="AlphaFoldDB" id="A0A7Y0Q7B2"/>
<reference evidence="3 4" key="1">
    <citation type="submission" date="2020-04" db="EMBL/GenBank/DDBJ databases">
        <title>Thalassotalea sp. M1531, isolated from the surface of marine red alga.</title>
        <authorList>
            <person name="Pang L."/>
            <person name="Lu D.-C."/>
        </authorList>
    </citation>
    <scope>NUCLEOTIDE SEQUENCE [LARGE SCALE GENOMIC DNA]</scope>
    <source>
        <strain evidence="3 4">M1531</strain>
    </source>
</reference>
<dbReference type="SUPFAM" id="SSF53335">
    <property type="entry name" value="S-adenosyl-L-methionine-dependent methyltransferases"/>
    <property type="match status" value="1"/>
</dbReference>
<evidence type="ECO:0000256" key="1">
    <source>
        <dbReference type="ARBA" id="ARBA00022679"/>
    </source>
</evidence>
<keyword evidence="1 3" id="KW-0808">Transferase</keyword>
<proteinExistence type="predicted"/>
<name>A0A7Y0Q7B2_9GAMM</name>
<dbReference type="Gene3D" id="3.40.50.150">
    <property type="entry name" value="Vaccinia Virus protein VP39"/>
    <property type="match status" value="1"/>
</dbReference>
<evidence type="ECO:0000313" key="3">
    <source>
        <dbReference type="EMBL" id="NMP32001.1"/>
    </source>
</evidence>
<accession>A0A7Y0Q7B2</accession>
<dbReference type="Proteomes" id="UP000568664">
    <property type="component" value="Unassembled WGS sequence"/>
</dbReference>